<feature type="domain" description="DUF418" evidence="2">
    <location>
        <begin position="219"/>
        <end position="377"/>
    </location>
</feature>
<gene>
    <name evidence="3" type="ORF">BRLA_c034550</name>
</gene>
<dbReference type="KEGG" id="blr:BRLA_c034550"/>
<dbReference type="PANTHER" id="PTHR30590:SF3">
    <property type="entry name" value="HYPOTHETICAL MEMBRANE SPANNING PROTEIN"/>
    <property type="match status" value="1"/>
</dbReference>
<organism evidence="3 4">
    <name type="scientific">Brevibacillus laterosporus LMG 15441</name>
    <dbReference type="NCBI Taxonomy" id="1042163"/>
    <lineage>
        <taxon>Bacteria</taxon>
        <taxon>Bacillati</taxon>
        <taxon>Bacillota</taxon>
        <taxon>Bacilli</taxon>
        <taxon>Bacillales</taxon>
        <taxon>Paenibacillaceae</taxon>
        <taxon>Brevibacillus</taxon>
    </lineage>
</organism>
<dbReference type="eggNOG" id="COG2311">
    <property type="taxonomic scope" value="Bacteria"/>
</dbReference>
<feature type="transmembrane region" description="Helical" evidence="1">
    <location>
        <begin position="61"/>
        <end position="82"/>
    </location>
</feature>
<evidence type="ECO:0000313" key="4">
    <source>
        <dbReference type="Proteomes" id="UP000005850"/>
    </source>
</evidence>
<reference evidence="3 4" key="1">
    <citation type="journal article" date="2011" name="J. Bacteriol.">
        <title>Genome sequence of Brevibacillus laterosporus LMG 15441, a pathogen of invertebrates.</title>
        <authorList>
            <person name="Djukic M."/>
            <person name="Poehlein A."/>
            <person name="Thurmer A."/>
            <person name="Daniel R."/>
        </authorList>
    </citation>
    <scope>NUCLEOTIDE SEQUENCE [LARGE SCALE GENOMIC DNA]</scope>
    <source>
        <strain evidence="3 4">LMG 15441</strain>
    </source>
</reference>
<feature type="transmembrane region" description="Helical" evidence="1">
    <location>
        <begin position="271"/>
        <end position="291"/>
    </location>
</feature>
<feature type="transmembrane region" description="Helical" evidence="1">
    <location>
        <begin position="199"/>
        <end position="219"/>
    </location>
</feature>
<proteinExistence type="predicted"/>
<evidence type="ECO:0000259" key="2">
    <source>
        <dbReference type="Pfam" id="PF04235"/>
    </source>
</evidence>
<dbReference type="EMBL" id="CP007806">
    <property type="protein sequence ID" value="AIG27767.1"/>
    <property type="molecule type" value="Genomic_DNA"/>
</dbReference>
<keyword evidence="1" id="KW-0472">Membrane</keyword>
<keyword evidence="1" id="KW-0812">Transmembrane</keyword>
<feature type="transmembrane region" description="Helical" evidence="1">
    <location>
        <begin position="94"/>
        <end position="113"/>
    </location>
</feature>
<dbReference type="HOGENOM" id="CLU_039610_0_1_9"/>
<evidence type="ECO:0000256" key="1">
    <source>
        <dbReference type="SAM" id="Phobius"/>
    </source>
</evidence>
<dbReference type="RefSeq" id="WP_003336736.1">
    <property type="nucleotide sequence ID" value="NZ_CP007806.1"/>
</dbReference>
<feature type="transmembrane region" description="Helical" evidence="1">
    <location>
        <begin position="119"/>
        <end position="134"/>
    </location>
</feature>
<sequence length="392" mass="45954">MNQARPISVNDRITSIDTVRGIAILGIFLVNLPAMLGIQPLDTRGYTQGVDAVFRFGYDLFIQTKFYSLFAFLFGLGFYLFMSRAEAKGSRMRSLFSMRLVVLFLLGCLHFLLLWYGDILHMYALVGFLLLFFYRQKASALFVWSIFLMALFMLFIWFAYSGDIDLDQTVLLEAPWFNGLEDYAQKVSQRYEILSGIQILNVIIYIPELLGLFLLGLCAGKINFFQRVHEWKRGLRITQIVSLVVTILLFIPMFRYYFSHEVYVSEEIQKYIQLTGKTLFVFYLVSIVLLLENKRFRAKMQGFTYVGRMALTNYLLQTLVTVLLFSLFIPNTAGIPLWIGFIFCITIYLLQIMFSKWWLSQYAFGPMEWLWRCATYMQKQPLRLKQQTRERS</sequence>
<name>A0A075R5D5_BRELA</name>
<dbReference type="PANTHER" id="PTHR30590">
    <property type="entry name" value="INNER MEMBRANE PROTEIN"/>
    <property type="match status" value="1"/>
</dbReference>
<dbReference type="InterPro" id="IPR007349">
    <property type="entry name" value="DUF418"/>
</dbReference>
<evidence type="ECO:0000313" key="3">
    <source>
        <dbReference type="EMBL" id="AIG27767.1"/>
    </source>
</evidence>
<protein>
    <submittedName>
        <fullName evidence="3">Putative membrane protein</fullName>
    </submittedName>
</protein>
<dbReference type="AlphaFoldDB" id="A0A075R5D5"/>
<keyword evidence="1" id="KW-1133">Transmembrane helix</keyword>
<dbReference type="Proteomes" id="UP000005850">
    <property type="component" value="Chromosome"/>
</dbReference>
<keyword evidence="4" id="KW-1185">Reference proteome</keyword>
<feature type="transmembrane region" description="Helical" evidence="1">
    <location>
        <begin position="335"/>
        <end position="354"/>
    </location>
</feature>
<dbReference type="InterPro" id="IPR052529">
    <property type="entry name" value="Bact_Transport_Assoc"/>
</dbReference>
<feature type="transmembrane region" description="Helical" evidence="1">
    <location>
        <begin position="311"/>
        <end position="329"/>
    </location>
</feature>
<dbReference type="Pfam" id="PF04235">
    <property type="entry name" value="DUF418"/>
    <property type="match status" value="1"/>
</dbReference>
<accession>A0A075R5D5</accession>
<feature type="transmembrane region" description="Helical" evidence="1">
    <location>
        <begin position="21"/>
        <end position="41"/>
    </location>
</feature>
<feature type="transmembrane region" description="Helical" evidence="1">
    <location>
        <begin position="240"/>
        <end position="259"/>
    </location>
</feature>
<feature type="transmembrane region" description="Helical" evidence="1">
    <location>
        <begin position="141"/>
        <end position="160"/>
    </location>
</feature>